<name>A0A1U7ZJ70_NELNU</name>
<reference evidence="6" key="1">
    <citation type="submission" date="2025-08" db="UniProtKB">
        <authorList>
            <consortium name="RefSeq"/>
        </authorList>
    </citation>
    <scope>IDENTIFICATION</scope>
</reference>
<dbReference type="Proteomes" id="UP000189703">
    <property type="component" value="Unplaced"/>
</dbReference>
<comment type="subcellular location">
    <subcellularLocation>
        <location evidence="1">Nucleus</location>
    </subcellularLocation>
</comment>
<feature type="region of interest" description="Disordered" evidence="4">
    <location>
        <begin position="1"/>
        <end position="25"/>
    </location>
</feature>
<dbReference type="InParanoid" id="A0A1U7ZJ70"/>
<evidence type="ECO:0000256" key="3">
    <source>
        <dbReference type="ARBA" id="ARBA00038401"/>
    </source>
</evidence>
<proteinExistence type="inferred from homology"/>
<feature type="compositionally biased region" description="Acidic residues" evidence="4">
    <location>
        <begin position="7"/>
        <end position="18"/>
    </location>
</feature>
<evidence type="ECO:0000256" key="2">
    <source>
        <dbReference type="ARBA" id="ARBA00023242"/>
    </source>
</evidence>
<dbReference type="Gene3D" id="1.25.10.10">
    <property type="entry name" value="Leucine-rich Repeat Variant"/>
    <property type="match status" value="1"/>
</dbReference>
<dbReference type="GO" id="GO:0005634">
    <property type="term" value="C:nucleus"/>
    <property type="evidence" value="ECO:0007669"/>
    <property type="project" value="UniProtKB-SubCell"/>
</dbReference>
<dbReference type="InterPro" id="IPR016024">
    <property type="entry name" value="ARM-type_fold"/>
</dbReference>
<organism evidence="5 6">
    <name type="scientific">Nelumbo nucifera</name>
    <name type="common">Sacred lotus</name>
    <dbReference type="NCBI Taxonomy" id="4432"/>
    <lineage>
        <taxon>Eukaryota</taxon>
        <taxon>Viridiplantae</taxon>
        <taxon>Streptophyta</taxon>
        <taxon>Embryophyta</taxon>
        <taxon>Tracheophyta</taxon>
        <taxon>Spermatophyta</taxon>
        <taxon>Magnoliopsida</taxon>
        <taxon>Proteales</taxon>
        <taxon>Nelumbonaceae</taxon>
        <taxon>Nelumbo</taxon>
    </lineage>
</organism>
<evidence type="ECO:0000256" key="1">
    <source>
        <dbReference type="ARBA" id="ARBA00004123"/>
    </source>
</evidence>
<gene>
    <name evidence="6" type="primary">LOC104590746</name>
</gene>
<evidence type="ECO:0000313" key="5">
    <source>
        <dbReference type="Proteomes" id="UP000189703"/>
    </source>
</evidence>
<dbReference type="OMA" id="DPWEECG"/>
<comment type="similarity">
    <text evidence="3">Belongs to the SAAL1 family.</text>
</comment>
<dbReference type="AlphaFoldDB" id="A0A1U7ZJ70"/>
<dbReference type="FunCoup" id="A0A1U7ZJ70">
    <property type="interactions" value="1015"/>
</dbReference>
<feature type="compositionally biased region" description="Basic and acidic residues" evidence="4">
    <location>
        <begin position="113"/>
        <end position="123"/>
    </location>
</feature>
<accession>A0A1U7ZJ70</accession>
<sequence>MALPESAQEENEKEEVEEERCQSPACHPCAPSSELFDISTTVDPSYIISLIRKLIPHDVSNRNIPHGINERKSFVQESGTGSIEESSMPRSGFLNSPKNGTDVMDIGIDFDGIDNRNEGDETSSHNSEQPGESAGEEAWEEYGCILWDLAAHRTHAEFMVENLLLEVLLATLTVSKSARVTEISLGIIGNLACHEVPRKHIISMKGLVETIVDQLFLDDSQCLCETCRLLTLGLRGSGAVTWAGALHPEHILCRILWIAENTLNPQLLEKTLELLSAILNDQQEVTQILLQPLMELNLPALLINLLAFEVNRLTGERTPDRYSVIETILRTIEALSAADNYSQVVSSNKELFRLVYGLVTLPDKAEIASSCVTAVVLVANILTDAPSLTSEISQDISFLQGLLEILPFVSDDPEARSALWSVLARILSEVQEDEMSPTTLHSYVLNLVDHLDFIEEDLIDHQSEDLAGDDKRLTTVLKTNMTKSLSRVQSILNRWTTTKGDVSRENSIRDDHVDERKINKLLHFCHKYITRV</sequence>
<evidence type="ECO:0000256" key="4">
    <source>
        <dbReference type="SAM" id="MobiDB-lite"/>
    </source>
</evidence>
<evidence type="ECO:0000313" key="6">
    <source>
        <dbReference type="RefSeq" id="XP_010247792.1"/>
    </source>
</evidence>
<feature type="compositionally biased region" description="Polar residues" evidence="4">
    <location>
        <begin position="75"/>
        <end position="99"/>
    </location>
</feature>
<dbReference type="PANTHER" id="PTHR23424:SF23">
    <property type="entry name" value="PROTEIN SAAL1"/>
    <property type="match status" value="1"/>
</dbReference>
<dbReference type="eggNOG" id="ENOG502QTWY">
    <property type="taxonomic scope" value="Eukaryota"/>
</dbReference>
<feature type="region of interest" description="Disordered" evidence="4">
    <location>
        <begin position="73"/>
        <end position="134"/>
    </location>
</feature>
<dbReference type="GeneID" id="104590746"/>
<dbReference type="STRING" id="4432.A0A1U7ZJ70"/>
<dbReference type="SUPFAM" id="SSF48371">
    <property type="entry name" value="ARM repeat"/>
    <property type="match status" value="1"/>
</dbReference>
<dbReference type="KEGG" id="nnu:104590746"/>
<keyword evidence="5" id="KW-1185">Reference proteome</keyword>
<protein>
    <submittedName>
        <fullName evidence="6">Uncharacterized protein LOC104590746</fullName>
    </submittedName>
</protein>
<dbReference type="InterPro" id="IPR011989">
    <property type="entry name" value="ARM-like"/>
</dbReference>
<dbReference type="RefSeq" id="XP_010247792.1">
    <property type="nucleotide sequence ID" value="XM_010249490.2"/>
</dbReference>
<keyword evidence="2" id="KW-0539">Nucleus</keyword>
<dbReference type="OrthoDB" id="2156856at2759"/>
<dbReference type="InterPro" id="IPR052464">
    <property type="entry name" value="Synovial_Prolif_Regulator"/>
</dbReference>
<dbReference type="PANTHER" id="PTHR23424">
    <property type="entry name" value="SERUM AMYLOID A"/>
    <property type="match status" value="1"/>
</dbReference>